<evidence type="ECO:0000256" key="5">
    <source>
        <dbReference type="ARBA" id="ARBA00022801"/>
    </source>
</evidence>
<feature type="binding site" evidence="9">
    <location>
        <position position="275"/>
    </location>
    <ligand>
        <name>Zn(2+)</name>
        <dbReference type="ChEBI" id="CHEBI:29105"/>
        <label>2</label>
        <note>catalytic</note>
    </ligand>
</feature>
<feature type="binding site" evidence="9">
    <location>
        <position position="215"/>
    </location>
    <ligand>
        <name>Ca(2+)</name>
        <dbReference type="ChEBI" id="CHEBI:29108"/>
        <label>2</label>
    </ligand>
</feature>
<feature type="binding site" evidence="9">
    <location>
        <position position="271"/>
    </location>
    <ligand>
        <name>Zn(2+)</name>
        <dbReference type="ChEBI" id="CHEBI:29105"/>
        <label>2</label>
        <note>catalytic</note>
    </ligand>
</feature>
<dbReference type="PROSITE" id="PS00546">
    <property type="entry name" value="CYSTEINE_SWITCH"/>
    <property type="match status" value="1"/>
</dbReference>
<comment type="cofactor">
    <cofactor evidence="9">
        <name>Ca(2+)</name>
        <dbReference type="ChEBI" id="CHEBI:29108"/>
    </cofactor>
    <text evidence="9">Can bind about 5 Ca(2+) ions per subunit.</text>
</comment>
<evidence type="ECO:0000256" key="2">
    <source>
        <dbReference type="ARBA" id="ARBA00022670"/>
    </source>
</evidence>
<proteinExistence type="inferred from homology"/>
<dbReference type="GO" id="GO:0031012">
    <property type="term" value="C:extracellular matrix"/>
    <property type="evidence" value="ECO:0007669"/>
    <property type="project" value="InterPro"/>
</dbReference>
<feature type="domain" description="Peptidase metallopeptidase" evidence="11">
    <location>
        <begin position="161"/>
        <end position="303"/>
    </location>
</feature>
<gene>
    <name evidence="12" type="ORF">VNO80_09966</name>
</gene>
<dbReference type="Proteomes" id="UP001374584">
    <property type="component" value="Unassembled WGS sequence"/>
</dbReference>
<dbReference type="GO" id="GO:0004222">
    <property type="term" value="F:metalloendopeptidase activity"/>
    <property type="evidence" value="ECO:0007669"/>
    <property type="project" value="InterPro"/>
</dbReference>
<dbReference type="PRINTS" id="PR00138">
    <property type="entry name" value="MATRIXIN"/>
</dbReference>
<dbReference type="SUPFAM" id="SSF55486">
    <property type="entry name" value="Metalloproteases ('zincins'), catalytic domain"/>
    <property type="match status" value="1"/>
</dbReference>
<protein>
    <recommendedName>
        <fullName evidence="11">Peptidase metallopeptidase domain-containing protein</fullName>
    </recommendedName>
</protein>
<keyword evidence="8" id="KW-0865">Zymogen</keyword>
<feature type="binding site" evidence="9">
    <location>
        <position position="281"/>
    </location>
    <ligand>
        <name>Zn(2+)</name>
        <dbReference type="ChEBI" id="CHEBI:29105"/>
        <label>2</label>
        <note>catalytic</note>
    </ligand>
</feature>
<name>A0AAN9N925_PHACN</name>
<dbReference type="InterPro" id="IPR021190">
    <property type="entry name" value="Pept_M10A"/>
</dbReference>
<organism evidence="12 13">
    <name type="scientific">Phaseolus coccineus</name>
    <name type="common">Scarlet runner bean</name>
    <name type="synonym">Phaseolus multiflorus</name>
    <dbReference type="NCBI Taxonomy" id="3886"/>
    <lineage>
        <taxon>Eukaryota</taxon>
        <taxon>Viridiplantae</taxon>
        <taxon>Streptophyta</taxon>
        <taxon>Embryophyta</taxon>
        <taxon>Tracheophyta</taxon>
        <taxon>Spermatophyta</taxon>
        <taxon>Magnoliopsida</taxon>
        <taxon>eudicotyledons</taxon>
        <taxon>Gunneridae</taxon>
        <taxon>Pentapetalae</taxon>
        <taxon>rosids</taxon>
        <taxon>fabids</taxon>
        <taxon>Fabales</taxon>
        <taxon>Fabaceae</taxon>
        <taxon>Papilionoideae</taxon>
        <taxon>50 kb inversion clade</taxon>
        <taxon>NPAAA clade</taxon>
        <taxon>indigoferoid/millettioid clade</taxon>
        <taxon>Phaseoleae</taxon>
        <taxon>Phaseolus</taxon>
    </lineage>
</organism>
<evidence type="ECO:0000256" key="1">
    <source>
        <dbReference type="ARBA" id="ARBA00009614"/>
    </source>
</evidence>
<evidence type="ECO:0000259" key="11">
    <source>
        <dbReference type="SMART" id="SM00235"/>
    </source>
</evidence>
<dbReference type="GO" id="GO:0030198">
    <property type="term" value="P:extracellular matrix organization"/>
    <property type="evidence" value="ECO:0007669"/>
    <property type="project" value="TreeGrafter"/>
</dbReference>
<keyword evidence="9" id="KW-0106">Calcium</keyword>
<evidence type="ECO:0000256" key="9">
    <source>
        <dbReference type="PIRSR" id="PIRSR621190-2"/>
    </source>
</evidence>
<comment type="caution">
    <text evidence="12">The sequence shown here is derived from an EMBL/GenBank/DDBJ whole genome shotgun (WGS) entry which is preliminary data.</text>
</comment>
<feature type="chain" id="PRO_5042836215" description="Peptidase metallopeptidase domain-containing protein" evidence="10">
    <location>
        <begin position="26"/>
        <end position="306"/>
    </location>
</feature>
<feature type="binding site" evidence="9">
    <location>
        <position position="224"/>
    </location>
    <ligand>
        <name>Ca(2+)</name>
        <dbReference type="ChEBI" id="CHEBI:29108"/>
        <label>3</label>
    </ligand>
</feature>
<keyword evidence="3 9" id="KW-0479">Metal-binding</keyword>
<evidence type="ECO:0000256" key="4">
    <source>
        <dbReference type="ARBA" id="ARBA00022729"/>
    </source>
</evidence>
<dbReference type="SMART" id="SM00235">
    <property type="entry name" value="ZnMc"/>
    <property type="match status" value="1"/>
</dbReference>
<dbReference type="PANTHER" id="PTHR10201">
    <property type="entry name" value="MATRIX METALLOPROTEINASE"/>
    <property type="match status" value="1"/>
</dbReference>
<comment type="cofactor">
    <cofactor evidence="9">
        <name>Zn(2+)</name>
        <dbReference type="ChEBI" id="CHEBI:29105"/>
    </cofactor>
    <text evidence="9">Binds 2 Zn(2+) ions per subunit.</text>
</comment>
<evidence type="ECO:0000256" key="6">
    <source>
        <dbReference type="ARBA" id="ARBA00022833"/>
    </source>
</evidence>
<dbReference type="EMBL" id="JAYMYR010000004">
    <property type="protein sequence ID" value="KAK7367946.1"/>
    <property type="molecule type" value="Genomic_DNA"/>
</dbReference>
<feature type="signal peptide" evidence="10">
    <location>
        <begin position="1"/>
        <end position="25"/>
    </location>
</feature>
<feature type="binding site" evidence="9">
    <location>
        <position position="250"/>
    </location>
    <ligand>
        <name>Ca(2+)</name>
        <dbReference type="ChEBI" id="CHEBI:29108"/>
        <label>1</label>
    </ligand>
</feature>
<dbReference type="InterPro" id="IPR036365">
    <property type="entry name" value="PGBD-like_sf"/>
</dbReference>
<reference evidence="12 13" key="1">
    <citation type="submission" date="2024-01" db="EMBL/GenBank/DDBJ databases">
        <title>The genomes of 5 underutilized Papilionoideae crops provide insights into root nodulation and disease resistanc.</title>
        <authorList>
            <person name="Jiang F."/>
        </authorList>
    </citation>
    <scope>NUCLEOTIDE SEQUENCE [LARGE SCALE GENOMIC DNA]</scope>
    <source>
        <strain evidence="12">JINMINGXINNONG_FW02</strain>
        <tissue evidence="12">Leaves</tissue>
    </source>
</reference>
<evidence type="ECO:0000313" key="12">
    <source>
        <dbReference type="EMBL" id="KAK7367946.1"/>
    </source>
</evidence>
<dbReference type="AlphaFoldDB" id="A0AAN9N925"/>
<dbReference type="GO" id="GO:0006508">
    <property type="term" value="P:proteolysis"/>
    <property type="evidence" value="ECO:0007669"/>
    <property type="project" value="UniProtKB-KW"/>
</dbReference>
<sequence>MRLRVLRSFLFILTLSSLFVDVSVSISFPPAVGLQIARQFPLWLRFIRSSKLFSSFWNKLKSFFTFKELKLGDIAKGLSNVKDYLDLFGYLNSTSHSNFSDYFTLDLQSAIIKYQKNFNLNVTGKLDRNTYNVISRPRCGVPDIVNGTTTMNLGVSNTTSFKPWWKEGKRELTYAFHPENNVTNGVRFLFQDAFDRWSNVTSLKFTETTRFNGSDVKIAFVVFDGKGGAKGVTDTDYSQHVGNVYLDSGEEWVVLGENDDGDVDLESVVMHLVGHVLGLGHSSVEEAEFALDDLQRIHQIYGVNSK</sequence>
<feature type="binding site" evidence="9">
    <location>
        <position position="225"/>
    </location>
    <ligand>
        <name>Ca(2+)</name>
        <dbReference type="ChEBI" id="CHEBI:29108"/>
        <label>3</label>
    </ligand>
</feature>
<dbReference type="InterPro" id="IPR006026">
    <property type="entry name" value="Peptidase_Metallo"/>
</dbReference>
<feature type="binding site" description="in inhibited form" evidence="9">
    <location>
        <position position="139"/>
    </location>
    <ligand>
        <name>Zn(2+)</name>
        <dbReference type="ChEBI" id="CHEBI:29105"/>
        <label>2</label>
        <note>catalytic</note>
    </ligand>
</feature>
<evidence type="ECO:0000313" key="13">
    <source>
        <dbReference type="Proteomes" id="UP001374584"/>
    </source>
</evidence>
<keyword evidence="13" id="KW-1185">Reference proteome</keyword>
<keyword evidence="5" id="KW-0378">Hydrolase</keyword>
<dbReference type="PANTHER" id="PTHR10201:SF258">
    <property type="entry name" value="MATRIX METALLOPROTEINASE"/>
    <property type="match status" value="1"/>
</dbReference>
<dbReference type="Pfam" id="PF01471">
    <property type="entry name" value="PG_binding_1"/>
    <property type="match status" value="1"/>
</dbReference>
<dbReference type="InterPro" id="IPR002477">
    <property type="entry name" value="Peptidoglycan-bd-like"/>
</dbReference>
<keyword evidence="2" id="KW-0645">Protease</keyword>
<feature type="binding site" evidence="9">
    <location>
        <position position="250"/>
    </location>
    <ligand>
        <name>Ca(2+)</name>
        <dbReference type="ChEBI" id="CHEBI:29108"/>
        <label>3</label>
    </ligand>
</feature>
<dbReference type="InterPro" id="IPR001818">
    <property type="entry name" value="Pept_M10_metallopeptidase"/>
</dbReference>
<comment type="similarity">
    <text evidence="1">Belongs to the peptidase M10A family. Matrix metalloproteinases (MMPs) subfamily.</text>
</comment>
<dbReference type="GO" id="GO:0030574">
    <property type="term" value="P:collagen catabolic process"/>
    <property type="evidence" value="ECO:0007669"/>
    <property type="project" value="TreeGrafter"/>
</dbReference>
<dbReference type="InterPro" id="IPR021158">
    <property type="entry name" value="Pept_M10A_Zn_BS"/>
</dbReference>
<evidence type="ECO:0000256" key="8">
    <source>
        <dbReference type="ARBA" id="ARBA00023145"/>
    </source>
</evidence>
<evidence type="ECO:0000256" key="10">
    <source>
        <dbReference type="SAM" id="SignalP"/>
    </source>
</evidence>
<feature type="binding site" evidence="9">
    <location>
        <position position="247"/>
    </location>
    <ligand>
        <name>Ca(2+)</name>
        <dbReference type="ChEBI" id="CHEBI:29108"/>
        <label>3</label>
    </ligand>
</feature>
<dbReference type="Pfam" id="PF00413">
    <property type="entry name" value="Peptidase_M10"/>
    <property type="match status" value="1"/>
</dbReference>
<dbReference type="GO" id="GO:0008270">
    <property type="term" value="F:zinc ion binding"/>
    <property type="evidence" value="ECO:0007669"/>
    <property type="project" value="InterPro"/>
</dbReference>
<accession>A0AAN9N925</accession>
<dbReference type="InterPro" id="IPR024079">
    <property type="entry name" value="MetalloPept_cat_dom_sf"/>
</dbReference>
<evidence type="ECO:0000256" key="3">
    <source>
        <dbReference type="ARBA" id="ARBA00022723"/>
    </source>
</evidence>
<dbReference type="Gene3D" id="3.40.390.10">
    <property type="entry name" value="Collagenase (Catalytic Domain)"/>
    <property type="match status" value="1"/>
</dbReference>
<keyword evidence="4 10" id="KW-0732">Signal</keyword>
<evidence type="ECO:0000256" key="7">
    <source>
        <dbReference type="ARBA" id="ARBA00023049"/>
    </source>
</evidence>
<dbReference type="SUPFAM" id="SSF47090">
    <property type="entry name" value="PGBD-like"/>
    <property type="match status" value="1"/>
</dbReference>
<keyword evidence="7" id="KW-0482">Metalloprotease</keyword>
<keyword evidence="6 9" id="KW-0862">Zinc</keyword>